<accession>A0A6J6UH43</accession>
<evidence type="ECO:0000313" key="1">
    <source>
        <dbReference type="EMBL" id="CAB4759102.1"/>
    </source>
</evidence>
<gene>
    <name evidence="1" type="ORF">UFOPK2810_01244</name>
</gene>
<dbReference type="AlphaFoldDB" id="A0A6J6UH43"/>
<proteinExistence type="predicted"/>
<dbReference type="EMBL" id="CAEZYZ010000222">
    <property type="protein sequence ID" value="CAB4759102.1"/>
    <property type="molecule type" value="Genomic_DNA"/>
</dbReference>
<name>A0A6J6UH43_9ZZZZ</name>
<organism evidence="1">
    <name type="scientific">freshwater metagenome</name>
    <dbReference type="NCBI Taxonomy" id="449393"/>
    <lineage>
        <taxon>unclassified sequences</taxon>
        <taxon>metagenomes</taxon>
        <taxon>ecological metagenomes</taxon>
    </lineage>
</organism>
<protein>
    <submittedName>
        <fullName evidence="1">Unannotated protein</fullName>
    </submittedName>
</protein>
<reference evidence="1" key="1">
    <citation type="submission" date="2020-05" db="EMBL/GenBank/DDBJ databases">
        <authorList>
            <person name="Chiriac C."/>
            <person name="Salcher M."/>
            <person name="Ghai R."/>
            <person name="Kavagutti S V."/>
        </authorList>
    </citation>
    <scope>NUCLEOTIDE SEQUENCE</scope>
</reference>
<sequence length="74" mass="7386">MDVISEPAYVVGTARIGSPVSSATAFAMPVDDPPPSAMITSTPHSLASAIACCATGTGTCITTSVNRATMRSPS</sequence>